<dbReference type="RefSeq" id="WP_132937481.1">
    <property type="nucleotide sequence ID" value="NZ_CP119676.1"/>
</dbReference>
<dbReference type="Pfam" id="PF00294">
    <property type="entry name" value="PfkB"/>
    <property type="match status" value="1"/>
</dbReference>
<keyword evidence="5" id="KW-0808">Transferase</keyword>
<proteinExistence type="predicted"/>
<dbReference type="PANTHER" id="PTHR46969">
    <property type="entry name" value="BIFUNCTIONAL PROTEIN HLDE"/>
    <property type="match status" value="1"/>
</dbReference>
<dbReference type="Gene3D" id="3.40.1190.20">
    <property type="match status" value="1"/>
</dbReference>
<sequence length="507" mass="56173">MINNKIVSLEELSDRTESFRGDGKTVVQCHGTFDLMHTGHIRYLQRAKLEGDVLVVTVTADKFVNKGPGRPVFSEQLRAENLAALECVDLVAVNHDVSAVNAIHKIKPNVYVKGSEYRSHGEDITGNIRLEQEATTAHGGRVFYTDEITFSSTSLLNEHFGVFSPETKDFLMSFQKKWPQKDVSKLLDSLSDLNVLVIGDAIIDQYHYVSSLGQTGKGNVLAVKYDTEEQFAGGSIAIANHVAQFSNSVTLVAGLGDHDSHEDYIRTKLNDNVTPVFSYFVNAPTVTKRRFVDSDMSKLFEVYFFHDQPQLKNNGADTCTWLEKRVADYDVVIVTDFGNGFITREMTKIISDRAPFLAVNTQVNSGNRGYHVINRYSRADFISLNEPELRLAAHDRHRPLETIGEMIAARLDSKYLAVTRGMNGVMMYEAEPQTFHKIPALSSRVVDRIGAGDAFLALSALALSKGLGADLSAFLGAVAAAIDVQIVCNREPIDPIAMKKYITTLLK</sequence>
<feature type="domain" description="Carbohydrate kinase PfkB" evidence="3">
    <location>
        <begin position="194"/>
        <end position="485"/>
    </location>
</feature>
<dbReference type="InterPro" id="IPR004821">
    <property type="entry name" value="Cyt_trans-like"/>
</dbReference>
<dbReference type="InterPro" id="IPR029056">
    <property type="entry name" value="Ribokinase-like"/>
</dbReference>
<dbReference type="Pfam" id="PF01467">
    <property type="entry name" value="CTP_transf_like"/>
    <property type="match status" value="1"/>
</dbReference>
<feature type="domain" description="Cytidyltransferase-like" evidence="4">
    <location>
        <begin position="30"/>
        <end position="142"/>
    </location>
</feature>
<evidence type="ECO:0000259" key="4">
    <source>
        <dbReference type="Pfam" id="PF01467"/>
    </source>
</evidence>
<dbReference type="GO" id="GO:0005829">
    <property type="term" value="C:cytosol"/>
    <property type="evidence" value="ECO:0007669"/>
    <property type="project" value="TreeGrafter"/>
</dbReference>
<organism evidence="5 6">
    <name type="scientific">Varunaivibrio sulfuroxidans</name>
    <dbReference type="NCBI Taxonomy" id="1773489"/>
    <lineage>
        <taxon>Bacteria</taxon>
        <taxon>Pseudomonadati</taxon>
        <taxon>Pseudomonadota</taxon>
        <taxon>Alphaproteobacteria</taxon>
        <taxon>Rhodospirillales</taxon>
        <taxon>Magnetovibrionaceae</taxon>
        <taxon>Varunaivibrio</taxon>
    </lineage>
</organism>
<evidence type="ECO:0000256" key="1">
    <source>
        <dbReference type="ARBA" id="ARBA00023268"/>
    </source>
</evidence>
<evidence type="ECO:0000313" key="5">
    <source>
        <dbReference type="EMBL" id="TCS64724.1"/>
    </source>
</evidence>
<reference evidence="5 6" key="1">
    <citation type="submission" date="2019-03" db="EMBL/GenBank/DDBJ databases">
        <title>Genomic Encyclopedia of Type Strains, Phase IV (KMG-IV): sequencing the most valuable type-strain genomes for metagenomic binning, comparative biology and taxonomic classification.</title>
        <authorList>
            <person name="Goeker M."/>
        </authorList>
    </citation>
    <scope>NUCLEOTIDE SEQUENCE [LARGE SCALE GENOMIC DNA]</scope>
    <source>
        <strain evidence="5 6">DSM 101688</strain>
    </source>
</reference>
<dbReference type="GO" id="GO:0033785">
    <property type="term" value="F:heptose 7-phosphate kinase activity"/>
    <property type="evidence" value="ECO:0007669"/>
    <property type="project" value="TreeGrafter"/>
</dbReference>
<evidence type="ECO:0000256" key="2">
    <source>
        <dbReference type="ARBA" id="ARBA00023277"/>
    </source>
</evidence>
<dbReference type="Proteomes" id="UP000295304">
    <property type="component" value="Unassembled WGS sequence"/>
</dbReference>
<dbReference type="SUPFAM" id="SSF52374">
    <property type="entry name" value="Nucleotidylyl transferase"/>
    <property type="match status" value="1"/>
</dbReference>
<gene>
    <name evidence="5" type="ORF">EDD55_10150</name>
</gene>
<keyword evidence="1" id="KW-0511">Multifunctional enzyme</keyword>
<dbReference type="Gene3D" id="3.40.50.620">
    <property type="entry name" value="HUPs"/>
    <property type="match status" value="1"/>
</dbReference>
<protein>
    <submittedName>
        <fullName evidence="5">RfaE bifunctional protein nucleotidyltransferase chain/domain</fullName>
    </submittedName>
</protein>
<accession>A0A4R3JFR5</accession>
<keyword evidence="6" id="KW-1185">Reference proteome</keyword>
<evidence type="ECO:0000259" key="3">
    <source>
        <dbReference type="Pfam" id="PF00294"/>
    </source>
</evidence>
<dbReference type="PANTHER" id="PTHR46969:SF1">
    <property type="entry name" value="BIFUNCTIONAL PROTEIN HLDE"/>
    <property type="match status" value="1"/>
</dbReference>
<comment type="caution">
    <text evidence="5">The sequence shown here is derived from an EMBL/GenBank/DDBJ whole genome shotgun (WGS) entry which is preliminary data.</text>
</comment>
<dbReference type="GO" id="GO:0033786">
    <property type="term" value="F:heptose-1-phosphate adenylyltransferase activity"/>
    <property type="evidence" value="ECO:0007669"/>
    <property type="project" value="TreeGrafter"/>
</dbReference>
<dbReference type="NCBIfam" id="TIGR00125">
    <property type="entry name" value="cyt_tran_rel"/>
    <property type="match status" value="1"/>
</dbReference>
<dbReference type="SUPFAM" id="SSF53613">
    <property type="entry name" value="Ribokinase-like"/>
    <property type="match status" value="1"/>
</dbReference>
<dbReference type="InterPro" id="IPR011611">
    <property type="entry name" value="PfkB_dom"/>
</dbReference>
<dbReference type="OrthoDB" id="9802794at2"/>
<dbReference type="InterPro" id="IPR014729">
    <property type="entry name" value="Rossmann-like_a/b/a_fold"/>
</dbReference>
<name>A0A4R3JFR5_9PROT</name>
<evidence type="ECO:0000313" key="6">
    <source>
        <dbReference type="Proteomes" id="UP000295304"/>
    </source>
</evidence>
<keyword evidence="2" id="KW-0119">Carbohydrate metabolism</keyword>
<dbReference type="AlphaFoldDB" id="A0A4R3JFR5"/>
<dbReference type="EMBL" id="SLZW01000001">
    <property type="protein sequence ID" value="TCS64724.1"/>
    <property type="molecule type" value="Genomic_DNA"/>
</dbReference>